<evidence type="ECO:0000313" key="3">
    <source>
        <dbReference type="Proteomes" id="UP001279734"/>
    </source>
</evidence>
<evidence type="ECO:0000313" key="2">
    <source>
        <dbReference type="EMBL" id="GMH26919.1"/>
    </source>
</evidence>
<comment type="caution">
    <text evidence="2">The sequence shown here is derived from an EMBL/GenBank/DDBJ whole genome shotgun (WGS) entry which is preliminary data.</text>
</comment>
<gene>
    <name evidence="2" type="ORF">Nepgr_028762</name>
</gene>
<dbReference type="EMBL" id="BSYO01000032">
    <property type="protein sequence ID" value="GMH26919.1"/>
    <property type="molecule type" value="Genomic_DNA"/>
</dbReference>
<sequence>MGGSTVVAKSTCAVLIIFTLAVALPVNAISHRKTLSSASVELQSSKCVILPPPPEKSCHPLPPIRPPEFPGRH</sequence>
<keyword evidence="3" id="KW-1185">Reference proteome</keyword>
<name>A0AAD3TCW2_NEPGR</name>
<dbReference type="AlphaFoldDB" id="A0AAD3TCW2"/>
<dbReference type="Proteomes" id="UP001279734">
    <property type="component" value="Unassembled WGS sequence"/>
</dbReference>
<evidence type="ECO:0000256" key="1">
    <source>
        <dbReference type="SAM" id="MobiDB-lite"/>
    </source>
</evidence>
<accession>A0AAD3TCW2</accession>
<reference evidence="2" key="1">
    <citation type="submission" date="2023-05" db="EMBL/GenBank/DDBJ databases">
        <title>Nepenthes gracilis genome sequencing.</title>
        <authorList>
            <person name="Fukushima K."/>
        </authorList>
    </citation>
    <scope>NUCLEOTIDE SEQUENCE</scope>
    <source>
        <strain evidence="2">SING2019-196</strain>
    </source>
</reference>
<protein>
    <submittedName>
        <fullName evidence="2">Uncharacterized protein</fullName>
    </submittedName>
</protein>
<feature type="region of interest" description="Disordered" evidence="1">
    <location>
        <begin position="52"/>
        <end position="73"/>
    </location>
</feature>
<proteinExistence type="predicted"/>
<organism evidence="2 3">
    <name type="scientific">Nepenthes gracilis</name>
    <name type="common">Slender pitcher plant</name>
    <dbReference type="NCBI Taxonomy" id="150966"/>
    <lineage>
        <taxon>Eukaryota</taxon>
        <taxon>Viridiplantae</taxon>
        <taxon>Streptophyta</taxon>
        <taxon>Embryophyta</taxon>
        <taxon>Tracheophyta</taxon>
        <taxon>Spermatophyta</taxon>
        <taxon>Magnoliopsida</taxon>
        <taxon>eudicotyledons</taxon>
        <taxon>Gunneridae</taxon>
        <taxon>Pentapetalae</taxon>
        <taxon>Caryophyllales</taxon>
        <taxon>Nepenthaceae</taxon>
        <taxon>Nepenthes</taxon>
    </lineage>
</organism>